<dbReference type="AlphaFoldDB" id="A0A1X7SSU1"/>
<feature type="region of interest" description="Disordered" evidence="1">
    <location>
        <begin position="124"/>
        <end position="182"/>
    </location>
</feature>
<name>A0A1X7SSU1_AMPQE</name>
<protein>
    <submittedName>
        <fullName evidence="2">Uncharacterized protein</fullName>
    </submittedName>
</protein>
<accession>A0A1X7SSU1</accession>
<reference evidence="2" key="1">
    <citation type="submission" date="2017-05" db="UniProtKB">
        <authorList>
            <consortium name="EnsemblMetazoa"/>
        </authorList>
    </citation>
    <scope>IDENTIFICATION</scope>
</reference>
<sequence>MNWEEYGLRIKVPEGSLSASETVEVSVLALVGGHFKFPDNTRLVSAVYAISTSPLLKSLRIEMQHCIDLSDPSLSKYLKFAVAPVHTASLPYQFSLIEGGEFPAYQRYGSIERSKFCQLAIVGEEEEENGGGRNGEEDEDSGDEGGKGKGQTTGGEGQGAGGQEGGAGGGVAGGNEDEKDDENGTIALESCDQSNTSSSLIVSIHSTGIREATVYYGQVFYEKADKMRFAATKDLNALIEFIRKEYCQPEMGQAFKFQFDAPFGCVELVFGPQDKPITGWTVSPEIEPCQIEQGDLDDFGHHSSTIRLVSIYADSSHPDTVHVLKYAIPLKGLRKPSRTININRSLKDIL</sequence>
<dbReference type="EnsemblMetazoa" id="Aqu2.1.05141_001">
    <property type="protein sequence ID" value="Aqu2.1.05141_001"/>
    <property type="gene ID" value="Aqu2.1.05141"/>
</dbReference>
<evidence type="ECO:0000313" key="2">
    <source>
        <dbReference type="EnsemblMetazoa" id="Aqu2.1.05141_001"/>
    </source>
</evidence>
<dbReference type="OrthoDB" id="5973910at2759"/>
<evidence type="ECO:0000256" key="1">
    <source>
        <dbReference type="SAM" id="MobiDB-lite"/>
    </source>
</evidence>
<dbReference type="InParanoid" id="A0A1X7SSU1"/>
<proteinExistence type="predicted"/>
<organism evidence="2">
    <name type="scientific">Amphimedon queenslandica</name>
    <name type="common">Sponge</name>
    <dbReference type="NCBI Taxonomy" id="400682"/>
    <lineage>
        <taxon>Eukaryota</taxon>
        <taxon>Metazoa</taxon>
        <taxon>Porifera</taxon>
        <taxon>Demospongiae</taxon>
        <taxon>Heteroscleromorpha</taxon>
        <taxon>Haplosclerida</taxon>
        <taxon>Niphatidae</taxon>
        <taxon>Amphimedon</taxon>
    </lineage>
</organism>
<feature type="compositionally biased region" description="Gly residues" evidence="1">
    <location>
        <begin position="148"/>
        <end position="173"/>
    </location>
</feature>